<gene>
    <name evidence="2" type="ORF">S01H1_77386</name>
</gene>
<comment type="caution">
    <text evidence="2">The sequence shown here is derived from an EMBL/GenBank/DDBJ whole genome shotgun (WGS) entry which is preliminary data.</text>
</comment>
<proteinExistence type="predicted"/>
<evidence type="ECO:0000256" key="1">
    <source>
        <dbReference type="SAM" id="Phobius"/>
    </source>
</evidence>
<feature type="transmembrane region" description="Helical" evidence="1">
    <location>
        <begin position="6"/>
        <end position="29"/>
    </location>
</feature>
<dbReference type="AlphaFoldDB" id="X0YQD0"/>
<evidence type="ECO:0000313" key="2">
    <source>
        <dbReference type="EMBL" id="GAG50648.1"/>
    </source>
</evidence>
<sequence>MEKLRIMADVFLFLFGVWYGWFLTSRVLIKRSLHKSGKNDEHI</sequence>
<protein>
    <submittedName>
        <fullName evidence="2">Uncharacterized protein</fullName>
    </submittedName>
</protein>
<reference evidence="2" key="1">
    <citation type="journal article" date="2014" name="Front. Microbiol.">
        <title>High frequency of phylogenetically diverse reductive dehalogenase-homologous genes in deep subseafloor sedimentary metagenomes.</title>
        <authorList>
            <person name="Kawai M."/>
            <person name="Futagami T."/>
            <person name="Toyoda A."/>
            <person name="Takaki Y."/>
            <person name="Nishi S."/>
            <person name="Hori S."/>
            <person name="Arai W."/>
            <person name="Tsubouchi T."/>
            <person name="Morono Y."/>
            <person name="Uchiyama I."/>
            <person name="Ito T."/>
            <person name="Fujiyama A."/>
            <person name="Inagaki F."/>
            <person name="Takami H."/>
        </authorList>
    </citation>
    <scope>NUCLEOTIDE SEQUENCE</scope>
    <source>
        <strain evidence="2">Expedition CK06-06</strain>
    </source>
</reference>
<keyword evidence="1" id="KW-0472">Membrane</keyword>
<name>X0YQD0_9ZZZZ</name>
<keyword evidence="1" id="KW-1133">Transmembrane helix</keyword>
<organism evidence="2">
    <name type="scientific">marine sediment metagenome</name>
    <dbReference type="NCBI Taxonomy" id="412755"/>
    <lineage>
        <taxon>unclassified sequences</taxon>
        <taxon>metagenomes</taxon>
        <taxon>ecological metagenomes</taxon>
    </lineage>
</organism>
<keyword evidence="1" id="KW-0812">Transmembrane</keyword>
<dbReference type="EMBL" id="BARS01052001">
    <property type="protein sequence ID" value="GAG50648.1"/>
    <property type="molecule type" value="Genomic_DNA"/>
</dbReference>
<accession>X0YQD0</accession>